<dbReference type="SUPFAM" id="SSF52540">
    <property type="entry name" value="P-loop containing nucleoside triphosphate hydrolases"/>
    <property type="match status" value="1"/>
</dbReference>
<protein>
    <submittedName>
        <fullName evidence="1">Uncharacterized protein</fullName>
    </submittedName>
</protein>
<comment type="caution">
    <text evidence="1">The sequence shown here is derived from an EMBL/GenBank/DDBJ whole genome shotgun (WGS) entry which is preliminary data.</text>
</comment>
<name>A0A428LGD9_9ENTR</name>
<gene>
    <name evidence="1" type="ORF">EJE24_22075</name>
</gene>
<dbReference type="Gene3D" id="3.40.50.300">
    <property type="entry name" value="P-loop containing nucleotide triphosphate hydrolases"/>
    <property type="match status" value="1"/>
</dbReference>
<dbReference type="Proteomes" id="UP000276389">
    <property type="component" value="Unassembled WGS sequence"/>
</dbReference>
<sequence length="56" mass="6438">MSMSTEGKGHVMVVGSTGSGKTTLCYEVLRKRLSRKQRTDWIRLRNVVQKNWEGKL</sequence>
<dbReference type="InterPro" id="IPR027417">
    <property type="entry name" value="P-loop_NTPase"/>
</dbReference>
<dbReference type="AlphaFoldDB" id="A0A428LGD9"/>
<accession>A0A428LGD9</accession>
<dbReference type="GO" id="GO:0005524">
    <property type="term" value="F:ATP binding"/>
    <property type="evidence" value="ECO:0007669"/>
    <property type="project" value="InterPro"/>
</dbReference>
<evidence type="ECO:0000313" key="2">
    <source>
        <dbReference type="Proteomes" id="UP000276389"/>
    </source>
</evidence>
<proteinExistence type="predicted"/>
<reference evidence="1 2" key="1">
    <citation type="submission" date="2018-12" db="EMBL/GenBank/DDBJ databases">
        <title>The Genome Submission of two Enterobacter spp. strains.</title>
        <authorList>
            <person name="Wu W."/>
            <person name="Wei L."/>
            <person name="Feng Y."/>
            <person name="Zong Z."/>
        </authorList>
    </citation>
    <scope>NUCLEOTIDE SEQUENCE [LARGE SCALE GENOMIC DNA]</scope>
    <source>
        <strain evidence="1 2">WCHEHu045002</strain>
    </source>
</reference>
<dbReference type="EMBL" id="RWHU01000012">
    <property type="protein sequence ID" value="RSK63055.1"/>
    <property type="molecule type" value="Genomic_DNA"/>
</dbReference>
<dbReference type="RefSeq" id="WP_125915546.1">
    <property type="nucleotide sequence ID" value="NZ_RWHU01000012.1"/>
</dbReference>
<evidence type="ECO:0000313" key="1">
    <source>
        <dbReference type="EMBL" id="RSK63055.1"/>
    </source>
</evidence>
<dbReference type="InterPro" id="IPR012381">
    <property type="entry name" value="EutP_PduV"/>
</dbReference>
<organism evidence="1 2">
    <name type="scientific">Enterobacter huaxiensis</name>
    <dbReference type="NCBI Taxonomy" id="2494702"/>
    <lineage>
        <taxon>Bacteria</taxon>
        <taxon>Pseudomonadati</taxon>
        <taxon>Pseudomonadota</taxon>
        <taxon>Gammaproteobacteria</taxon>
        <taxon>Enterobacterales</taxon>
        <taxon>Enterobacteriaceae</taxon>
        <taxon>Enterobacter</taxon>
    </lineage>
</organism>
<dbReference type="GO" id="GO:0006576">
    <property type="term" value="P:biogenic amine metabolic process"/>
    <property type="evidence" value="ECO:0007669"/>
    <property type="project" value="InterPro"/>
</dbReference>
<dbReference type="Pfam" id="PF10662">
    <property type="entry name" value="PduV-EutP"/>
    <property type="match status" value="1"/>
</dbReference>